<feature type="transmembrane region" description="Helical" evidence="1">
    <location>
        <begin position="349"/>
        <end position="373"/>
    </location>
</feature>
<gene>
    <name evidence="2" type="ORF">SOCE26_044870</name>
</gene>
<feature type="transmembrane region" description="Helical" evidence="1">
    <location>
        <begin position="211"/>
        <end position="234"/>
    </location>
</feature>
<keyword evidence="1" id="KW-0812">Transmembrane</keyword>
<organism evidence="2 3">
    <name type="scientific">Sorangium cellulosum</name>
    <name type="common">Polyangium cellulosum</name>
    <dbReference type="NCBI Taxonomy" id="56"/>
    <lineage>
        <taxon>Bacteria</taxon>
        <taxon>Pseudomonadati</taxon>
        <taxon>Myxococcota</taxon>
        <taxon>Polyangia</taxon>
        <taxon>Polyangiales</taxon>
        <taxon>Polyangiaceae</taxon>
        <taxon>Sorangium</taxon>
    </lineage>
</organism>
<sequence length="443" mass="44333">MASRGPPWLEAGDVLRRFALLVRTLASTAGKDAFARAMPLYMGIGLVAAIVFGGNGMHPAQLTGLAGESFVFRVALWATWLLLGTPAARALLRAPATFFLRALPVPRVHLLSAHALLLAIAELPWVVLWAFGAGALAGAAACVAALAAHCMLLARPRGGREIAALSLLVGAILLGAPAPLLLACAAPALAVGLRAAFVRAPEVPVGRAPSLVSSVSPGASGALLALSLAYLAALLRGHRAVLVRGLALAAVGALAAAAWIRTSEPLAEVQLAAASLVALAPCALCASAGFSGPVLREERRIVWLLDACGASAPLRAGAAASAVAAPAVVLALGHGAAASALTRAAPAAALRLLAGAALAGLLLSAVALGCVRWSQRQDGRDSSRVLLSVLAAVAAATATAWTLGELALAAWAPVAALLAWRAGVARAAGVRRAASPAPLVRGR</sequence>
<evidence type="ECO:0000313" key="2">
    <source>
        <dbReference type="EMBL" id="AUX43047.1"/>
    </source>
</evidence>
<feature type="transmembrane region" description="Helical" evidence="1">
    <location>
        <begin position="127"/>
        <end position="153"/>
    </location>
</feature>
<feature type="transmembrane region" description="Helical" evidence="1">
    <location>
        <begin position="104"/>
        <end position="121"/>
    </location>
</feature>
<feature type="transmembrane region" description="Helical" evidence="1">
    <location>
        <begin position="241"/>
        <end position="260"/>
    </location>
</feature>
<keyword evidence="1" id="KW-0472">Membrane</keyword>
<proteinExistence type="predicted"/>
<feature type="transmembrane region" description="Helical" evidence="1">
    <location>
        <begin position="70"/>
        <end position="92"/>
    </location>
</feature>
<feature type="transmembrane region" description="Helical" evidence="1">
    <location>
        <begin position="385"/>
        <end position="404"/>
    </location>
</feature>
<feature type="transmembrane region" description="Helical" evidence="1">
    <location>
        <begin position="165"/>
        <end position="191"/>
    </location>
</feature>
<feature type="transmembrane region" description="Helical" evidence="1">
    <location>
        <begin position="410"/>
        <end position="429"/>
    </location>
</feature>
<reference evidence="2 3" key="1">
    <citation type="submission" date="2015-09" db="EMBL/GenBank/DDBJ databases">
        <title>Sorangium comparison.</title>
        <authorList>
            <person name="Zaburannyi N."/>
            <person name="Bunk B."/>
            <person name="Overmann J."/>
            <person name="Mueller R."/>
        </authorList>
    </citation>
    <scope>NUCLEOTIDE SEQUENCE [LARGE SCALE GENOMIC DNA]</scope>
    <source>
        <strain evidence="2 3">So ce26</strain>
    </source>
</reference>
<name>A0A2L0EUS2_SORCE</name>
<protein>
    <submittedName>
        <fullName evidence="2">Uncharacterized protein</fullName>
    </submittedName>
</protein>
<dbReference type="Proteomes" id="UP000238348">
    <property type="component" value="Chromosome"/>
</dbReference>
<dbReference type="EMBL" id="CP012673">
    <property type="protein sequence ID" value="AUX43047.1"/>
    <property type="molecule type" value="Genomic_DNA"/>
</dbReference>
<accession>A0A2L0EUS2</accession>
<feature type="transmembrane region" description="Helical" evidence="1">
    <location>
        <begin position="316"/>
        <end position="337"/>
    </location>
</feature>
<keyword evidence="1" id="KW-1133">Transmembrane helix</keyword>
<feature type="transmembrane region" description="Helical" evidence="1">
    <location>
        <begin position="40"/>
        <end position="58"/>
    </location>
</feature>
<dbReference type="AlphaFoldDB" id="A0A2L0EUS2"/>
<evidence type="ECO:0000256" key="1">
    <source>
        <dbReference type="SAM" id="Phobius"/>
    </source>
</evidence>
<evidence type="ECO:0000313" key="3">
    <source>
        <dbReference type="Proteomes" id="UP000238348"/>
    </source>
</evidence>
<feature type="transmembrane region" description="Helical" evidence="1">
    <location>
        <begin position="272"/>
        <end position="295"/>
    </location>
</feature>